<dbReference type="OrthoDB" id="9793944at2"/>
<protein>
    <submittedName>
        <fullName evidence="4">Carbon monoxide dehydrogenase</fullName>
    </submittedName>
</protein>
<keyword evidence="2" id="KW-0274">FAD</keyword>
<dbReference type="InterPro" id="IPR016169">
    <property type="entry name" value="FAD-bd_PCMH_sub2"/>
</dbReference>
<keyword evidence="5" id="KW-1185">Reference proteome</keyword>
<dbReference type="SUPFAM" id="SSF56176">
    <property type="entry name" value="FAD-binding/transporter-associated domain-like"/>
    <property type="match status" value="1"/>
</dbReference>
<dbReference type="Proteomes" id="UP000187266">
    <property type="component" value="Chromosome"/>
</dbReference>
<dbReference type="InterPro" id="IPR005107">
    <property type="entry name" value="CO_DH_flav_C"/>
</dbReference>
<dbReference type="InterPro" id="IPR036318">
    <property type="entry name" value="FAD-bd_PCMH-like_sf"/>
</dbReference>
<dbReference type="PANTHER" id="PTHR42659:SF2">
    <property type="entry name" value="XANTHINE DEHYDROGENASE SUBUNIT C-RELATED"/>
    <property type="match status" value="1"/>
</dbReference>
<dbReference type="STRING" id="1267768.BV394_03500"/>
<dbReference type="GO" id="GO:0071949">
    <property type="term" value="F:FAD binding"/>
    <property type="evidence" value="ECO:0007669"/>
    <property type="project" value="InterPro"/>
</dbReference>
<keyword evidence="1" id="KW-0285">Flavoprotein</keyword>
<dbReference type="SUPFAM" id="SSF55447">
    <property type="entry name" value="CO dehydrogenase flavoprotein C-terminal domain-like"/>
    <property type="match status" value="1"/>
</dbReference>
<dbReference type="SMART" id="SM01092">
    <property type="entry name" value="CO_deh_flav_C"/>
    <property type="match status" value="1"/>
</dbReference>
<dbReference type="PROSITE" id="PS51387">
    <property type="entry name" value="FAD_PCMH"/>
    <property type="match status" value="1"/>
</dbReference>
<dbReference type="RefSeq" id="WP_076978931.1">
    <property type="nucleotide sequence ID" value="NZ_CP019124.1"/>
</dbReference>
<evidence type="ECO:0000256" key="3">
    <source>
        <dbReference type="ARBA" id="ARBA00023002"/>
    </source>
</evidence>
<accession>A0A1U7DGA6</accession>
<dbReference type="Gene3D" id="3.30.43.10">
    <property type="entry name" value="Uridine Diphospho-n-acetylenolpyruvylglucosamine Reductase, domain 2"/>
    <property type="match status" value="1"/>
</dbReference>
<dbReference type="InterPro" id="IPR051312">
    <property type="entry name" value="Diverse_Substr_Oxidored"/>
</dbReference>
<dbReference type="Gene3D" id="3.30.390.50">
    <property type="entry name" value="CO dehydrogenase flavoprotein, C-terminal domain"/>
    <property type="match status" value="1"/>
</dbReference>
<dbReference type="EMBL" id="CP019124">
    <property type="protein sequence ID" value="APX88908.1"/>
    <property type="molecule type" value="Genomic_DNA"/>
</dbReference>
<dbReference type="InterPro" id="IPR036683">
    <property type="entry name" value="CO_DH_flav_C_dom_sf"/>
</dbReference>
<gene>
    <name evidence="4" type="ORF">BV394_03500</name>
</gene>
<evidence type="ECO:0000256" key="1">
    <source>
        <dbReference type="ARBA" id="ARBA00022630"/>
    </source>
</evidence>
<reference evidence="4 5" key="1">
    <citation type="submission" date="2017-01" db="EMBL/GenBank/DDBJ databases">
        <title>Genomic analysis of Xuhuaishuia manganoxidans DY6-4.</title>
        <authorList>
            <person name="Wang X."/>
        </authorList>
    </citation>
    <scope>NUCLEOTIDE SEQUENCE [LARGE SCALE GENOMIC DNA]</scope>
    <source>
        <strain evidence="4 5">DY6-4</strain>
    </source>
</reference>
<evidence type="ECO:0000313" key="4">
    <source>
        <dbReference type="EMBL" id="APX88908.1"/>
    </source>
</evidence>
<dbReference type="InterPro" id="IPR016166">
    <property type="entry name" value="FAD-bd_PCMH"/>
</dbReference>
<evidence type="ECO:0000313" key="5">
    <source>
        <dbReference type="Proteomes" id="UP000187266"/>
    </source>
</evidence>
<evidence type="ECO:0000256" key="2">
    <source>
        <dbReference type="ARBA" id="ARBA00022827"/>
    </source>
</evidence>
<dbReference type="InterPro" id="IPR016167">
    <property type="entry name" value="FAD-bd_PCMH_sub1"/>
</dbReference>
<keyword evidence="3" id="KW-0560">Oxidoreductase</keyword>
<dbReference type="InterPro" id="IPR002346">
    <property type="entry name" value="Mopterin_DH_FAD-bd"/>
</dbReference>
<dbReference type="Pfam" id="PF00941">
    <property type="entry name" value="FAD_binding_5"/>
    <property type="match status" value="1"/>
</dbReference>
<dbReference type="PANTHER" id="PTHR42659">
    <property type="entry name" value="XANTHINE DEHYDROGENASE SUBUNIT C-RELATED"/>
    <property type="match status" value="1"/>
</dbReference>
<name>A0A1U7DGA6_9RHOB</name>
<accession>A0A2M9DFI4</accession>
<dbReference type="GO" id="GO:0016491">
    <property type="term" value="F:oxidoreductase activity"/>
    <property type="evidence" value="ECO:0007669"/>
    <property type="project" value="UniProtKB-KW"/>
</dbReference>
<dbReference type="AlphaFoldDB" id="A0A1U7DGA6"/>
<sequence length="263" mass="27298">MYAFEFQKPTSIQAAVEALKDDEAQALGGGQTLLPTMRQRLASPGTLVSLSGIAEMRGVCRADDGALCIGGGTSHAVVAQEAAGIYPGLAGLAARIGDPAVRNRGTIGGSLANNDPSACYPCAVLASGARIITDRREIAADDFFEGMFTTALEQGEIITEVRFPVPEASNYQKFIQPASRFALVGVMVAKYAGGVRVAVTGASEEGVFRWTEAEKALSDNFAASALKDLTVSADGMIADMHGSAAYRAHLIKVLAGRAVEAAA</sequence>
<dbReference type="Gene3D" id="3.30.465.10">
    <property type="match status" value="1"/>
</dbReference>
<organism evidence="4 5">
    <name type="scientific">Brevirhabdus pacifica</name>
    <dbReference type="NCBI Taxonomy" id="1267768"/>
    <lineage>
        <taxon>Bacteria</taxon>
        <taxon>Pseudomonadati</taxon>
        <taxon>Pseudomonadota</taxon>
        <taxon>Alphaproteobacteria</taxon>
        <taxon>Rhodobacterales</taxon>
        <taxon>Paracoccaceae</taxon>
        <taxon>Brevirhabdus</taxon>
    </lineage>
</organism>
<proteinExistence type="predicted"/>